<dbReference type="AlphaFoldDB" id="A0AAD6AZY2"/>
<evidence type="ECO:0000313" key="3">
    <source>
        <dbReference type="Proteomes" id="UP001219934"/>
    </source>
</evidence>
<evidence type="ECO:0000313" key="2">
    <source>
        <dbReference type="EMBL" id="KAJ4934167.1"/>
    </source>
</evidence>
<organism evidence="2 3">
    <name type="scientific">Pogonophryne albipinna</name>
    <dbReference type="NCBI Taxonomy" id="1090488"/>
    <lineage>
        <taxon>Eukaryota</taxon>
        <taxon>Metazoa</taxon>
        <taxon>Chordata</taxon>
        <taxon>Craniata</taxon>
        <taxon>Vertebrata</taxon>
        <taxon>Euteleostomi</taxon>
        <taxon>Actinopterygii</taxon>
        <taxon>Neopterygii</taxon>
        <taxon>Teleostei</taxon>
        <taxon>Neoteleostei</taxon>
        <taxon>Acanthomorphata</taxon>
        <taxon>Eupercaria</taxon>
        <taxon>Perciformes</taxon>
        <taxon>Notothenioidei</taxon>
        <taxon>Pogonophryne</taxon>
    </lineage>
</organism>
<reference evidence="2" key="1">
    <citation type="submission" date="2022-11" db="EMBL/GenBank/DDBJ databases">
        <title>Chromosome-level genome of Pogonophryne albipinna.</title>
        <authorList>
            <person name="Jo E."/>
        </authorList>
    </citation>
    <scope>NUCLEOTIDE SEQUENCE</scope>
    <source>
        <strain evidence="2">SGF0006</strain>
        <tissue evidence="2">Muscle</tissue>
    </source>
</reference>
<protein>
    <submittedName>
        <fullName evidence="2">Uncharacterized protein</fullName>
    </submittedName>
</protein>
<proteinExistence type="predicted"/>
<sequence>MNGAVVPAPRTKSAHIFFPPAAQRREFCFWRGRRKDYMEDYRKGTLKWRRSSEFSGLELLLLPVSPRKRRIQQRKTGDKLCARCRGFQRLKSRLCGFRASCTHWGEAGGPGKKGGGGRGGERRRDGA</sequence>
<keyword evidence="3" id="KW-1185">Reference proteome</keyword>
<feature type="non-terminal residue" evidence="2">
    <location>
        <position position="127"/>
    </location>
</feature>
<feature type="compositionally biased region" description="Gly residues" evidence="1">
    <location>
        <begin position="106"/>
        <end position="118"/>
    </location>
</feature>
<gene>
    <name evidence="2" type="ORF">JOQ06_006972</name>
</gene>
<feature type="region of interest" description="Disordered" evidence="1">
    <location>
        <begin position="103"/>
        <end position="127"/>
    </location>
</feature>
<name>A0AAD6AZY2_9TELE</name>
<evidence type="ECO:0000256" key="1">
    <source>
        <dbReference type="SAM" id="MobiDB-lite"/>
    </source>
</evidence>
<dbReference type="EMBL" id="JAPTMU010000012">
    <property type="protein sequence ID" value="KAJ4934167.1"/>
    <property type="molecule type" value="Genomic_DNA"/>
</dbReference>
<dbReference type="Proteomes" id="UP001219934">
    <property type="component" value="Unassembled WGS sequence"/>
</dbReference>
<accession>A0AAD6AZY2</accession>
<comment type="caution">
    <text evidence="2">The sequence shown here is derived from an EMBL/GenBank/DDBJ whole genome shotgun (WGS) entry which is preliminary data.</text>
</comment>